<evidence type="ECO:0000256" key="1">
    <source>
        <dbReference type="ARBA" id="ARBA00022617"/>
    </source>
</evidence>
<evidence type="ECO:0000256" key="2">
    <source>
        <dbReference type="ARBA" id="ARBA00022723"/>
    </source>
</evidence>
<feature type="chain" id="PRO_5011435003" evidence="5">
    <location>
        <begin position="31"/>
        <end position="180"/>
    </location>
</feature>
<name>A0A1I0F906_9BACT</name>
<evidence type="ECO:0000313" key="8">
    <source>
        <dbReference type="Proteomes" id="UP000198697"/>
    </source>
</evidence>
<reference evidence="8" key="1">
    <citation type="submission" date="2016-10" db="EMBL/GenBank/DDBJ databases">
        <authorList>
            <person name="Varghese N."/>
            <person name="Submissions S."/>
        </authorList>
    </citation>
    <scope>NUCLEOTIDE SEQUENCE [LARGE SCALE GENOMIC DNA]</scope>
    <source>
        <strain evidence="8">DSM 15310</strain>
    </source>
</reference>
<dbReference type="PROSITE" id="PS51007">
    <property type="entry name" value="CYTC"/>
    <property type="match status" value="1"/>
</dbReference>
<keyword evidence="1 4" id="KW-0349">Heme</keyword>
<dbReference type="InterPro" id="IPR036909">
    <property type="entry name" value="Cyt_c-like_dom_sf"/>
</dbReference>
<evidence type="ECO:0000256" key="5">
    <source>
        <dbReference type="SAM" id="SignalP"/>
    </source>
</evidence>
<sequence length="180" mass="18822">MAFSITPTSLRSLVLAAALLAGGASFSACGGSDAPVEDTTATSGSIYDSPAGKEAMAKADAATETGGAASGIFTADQVKLSPTVDKAMAGKGKAIAELKCQSCHSMGANRVVGPGWANITEHRQPEWIMNMIVHTDKMLDTDPEAQKALEQCMVRMPNQGLSETEGREVLEYMRTLVAKN</sequence>
<dbReference type="Proteomes" id="UP000198697">
    <property type="component" value="Unassembled WGS sequence"/>
</dbReference>
<feature type="signal peptide" evidence="5">
    <location>
        <begin position="1"/>
        <end position="30"/>
    </location>
</feature>
<proteinExistence type="predicted"/>
<dbReference type="InterPro" id="IPR009056">
    <property type="entry name" value="Cyt_c-like_dom"/>
</dbReference>
<dbReference type="Pfam" id="PF00034">
    <property type="entry name" value="Cytochrom_C"/>
    <property type="match status" value="1"/>
</dbReference>
<evidence type="ECO:0000259" key="6">
    <source>
        <dbReference type="PROSITE" id="PS51007"/>
    </source>
</evidence>
<accession>A0A1I0F906</accession>
<dbReference type="GO" id="GO:0020037">
    <property type="term" value="F:heme binding"/>
    <property type="evidence" value="ECO:0007669"/>
    <property type="project" value="InterPro"/>
</dbReference>
<dbReference type="STRING" id="82805.SAMN04487998_2163"/>
<feature type="domain" description="Cytochrome c" evidence="6">
    <location>
        <begin position="87"/>
        <end position="177"/>
    </location>
</feature>
<dbReference type="Gene3D" id="1.10.760.10">
    <property type="entry name" value="Cytochrome c-like domain"/>
    <property type="match status" value="1"/>
</dbReference>
<keyword evidence="3 4" id="KW-0408">Iron</keyword>
<evidence type="ECO:0000256" key="4">
    <source>
        <dbReference type="PROSITE-ProRule" id="PRU00433"/>
    </source>
</evidence>
<protein>
    <submittedName>
        <fullName evidence="7">Cytochrome c</fullName>
    </submittedName>
</protein>
<gene>
    <name evidence="7" type="ORF">SAMN04487998_2163</name>
</gene>
<dbReference type="OrthoDB" id="2827525at2"/>
<keyword evidence="5" id="KW-0732">Signal</keyword>
<evidence type="ECO:0000256" key="3">
    <source>
        <dbReference type="ARBA" id="ARBA00023004"/>
    </source>
</evidence>
<dbReference type="GO" id="GO:0046872">
    <property type="term" value="F:metal ion binding"/>
    <property type="evidence" value="ECO:0007669"/>
    <property type="project" value="UniProtKB-KW"/>
</dbReference>
<keyword evidence="2 4" id="KW-0479">Metal-binding</keyword>
<organism evidence="7 8">
    <name type="scientific">Hymenobacter actinosclerus</name>
    <dbReference type="NCBI Taxonomy" id="82805"/>
    <lineage>
        <taxon>Bacteria</taxon>
        <taxon>Pseudomonadati</taxon>
        <taxon>Bacteroidota</taxon>
        <taxon>Cytophagia</taxon>
        <taxon>Cytophagales</taxon>
        <taxon>Hymenobacteraceae</taxon>
        <taxon>Hymenobacter</taxon>
    </lineage>
</organism>
<keyword evidence="8" id="KW-1185">Reference proteome</keyword>
<dbReference type="AlphaFoldDB" id="A0A1I0F906"/>
<dbReference type="EMBL" id="FOHS01000002">
    <property type="protein sequence ID" value="SET54292.1"/>
    <property type="molecule type" value="Genomic_DNA"/>
</dbReference>
<dbReference type="RefSeq" id="WP_092771697.1">
    <property type="nucleotide sequence ID" value="NZ_FOHS01000002.1"/>
</dbReference>
<dbReference type="SUPFAM" id="SSF46626">
    <property type="entry name" value="Cytochrome c"/>
    <property type="match status" value="1"/>
</dbReference>
<evidence type="ECO:0000313" key="7">
    <source>
        <dbReference type="EMBL" id="SET54292.1"/>
    </source>
</evidence>
<dbReference type="GO" id="GO:0009055">
    <property type="term" value="F:electron transfer activity"/>
    <property type="evidence" value="ECO:0007669"/>
    <property type="project" value="InterPro"/>
</dbReference>